<comment type="caution">
    <text evidence="2">The sequence shown here is derived from an EMBL/GenBank/DDBJ whole genome shotgun (WGS) entry which is preliminary data.</text>
</comment>
<dbReference type="Proteomes" id="UP000256645">
    <property type="component" value="Unassembled WGS sequence"/>
</dbReference>
<proteinExistence type="predicted"/>
<feature type="compositionally biased region" description="Basic and acidic residues" evidence="1">
    <location>
        <begin position="108"/>
        <end position="117"/>
    </location>
</feature>
<dbReference type="OrthoDB" id="10375612at2759"/>
<dbReference type="AlphaFoldDB" id="A0A3D8SDR3"/>
<evidence type="ECO:0000313" key="2">
    <source>
        <dbReference type="EMBL" id="RDW84462.1"/>
    </source>
</evidence>
<feature type="region of interest" description="Disordered" evidence="1">
    <location>
        <begin position="206"/>
        <end position="230"/>
    </location>
</feature>
<name>A0A3D8SDR3_9HELO</name>
<gene>
    <name evidence="2" type="ORF">BP6252_02052</name>
</gene>
<dbReference type="EMBL" id="PDLM01000002">
    <property type="protein sequence ID" value="RDW84462.1"/>
    <property type="molecule type" value="Genomic_DNA"/>
</dbReference>
<reference evidence="2 3" key="1">
    <citation type="journal article" date="2018" name="IMA Fungus">
        <title>IMA Genome-F 9: Draft genome sequence of Annulohypoxylon stygium, Aspergillus mulundensis, Berkeleyomyces basicola (syn. Thielaviopsis basicola), Ceratocystis smalleyi, two Cercospora beticola strains, Coleophoma cylindrospora, Fusarium fracticaudum, Phialophora cf. hyalina, and Morchella septimelata.</title>
        <authorList>
            <person name="Wingfield B.D."/>
            <person name="Bills G.F."/>
            <person name="Dong Y."/>
            <person name="Huang W."/>
            <person name="Nel W.J."/>
            <person name="Swalarsk-Parry B.S."/>
            <person name="Vaghefi N."/>
            <person name="Wilken P.M."/>
            <person name="An Z."/>
            <person name="de Beer Z.W."/>
            <person name="De Vos L."/>
            <person name="Chen L."/>
            <person name="Duong T.A."/>
            <person name="Gao Y."/>
            <person name="Hammerbacher A."/>
            <person name="Kikkert J.R."/>
            <person name="Li Y."/>
            <person name="Li H."/>
            <person name="Li K."/>
            <person name="Li Q."/>
            <person name="Liu X."/>
            <person name="Ma X."/>
            <person name="Naidoo K."/>
            <person name="Pethybridge S.J."/>
            <person name="Sun J."/>
            <person name="Steenkamp E.T."/>
            <person name="van der Nest M.A."/>
            <person name="van Wyk S."/>
            <person name="Wingfield M.J."/>
            <person name="Xiong C."/>
            <person name="Yue Q."/>
            <person name="Zhang X."/>
        </authorList>
    </citation>
    <scope>NUCLEOTIDE SEQUENCE [LARGE SCALE GENOMIC DNA]</scope>
    <source>
        <strain evidence="2 3">BP6252</strain>
    </source>
</reference>
<evidence type="ECO:0000313" key="3">
    <source>
        <dbReference type="Proteomes" id="UP000256645"/>
    </source>
</evidence>
<feature type="region of interest" description="Disordered" evidence="1">
    <location>
        <begin position="93"/>
        <end position="121"/>
    </location>
</feature>
<accession>A0A3D8SDR3</accession>
<organism evidence="2 3">
    <name type="scientific">Coleophoma cylindrospora</name>
    <dbReference type="NCBI Taxonomy" id="1849047"/>
    <lineage>
        <taxon>Eukaryota</taxon>
        <taxon>Fungi</taxon>
        <taxon>Dikarya</taxon>
        <taxon>Ascomycota</taxon>
        <taxon>Pezizomycotina</taxon>
        <taxon>Leotiomycetes</taxon>
        <taxon>Helotiales</taxon>
        <taxon>Dermateaceae</taxon>
        <taxon>Coleophoma</taxon>
    </lineage>
</organism>
<keyword evidence="3" id="KW-1185">Reference proteome</keyword>
<feature type="compositionally biased region" description="Basic and acidic residues" evidence="1">
    <location>
        <begin position="211"/>
        <end position="230"/>
    </location>
</feature>
<protein>
    <submittedName>
        <fullName evidence="2">Uncharacterized protein</fullName>
    </submittedName>
</protein>
<evidence type="ECO:0000256" key="1">
    <source>
        <dbReference type="SAM" id="MobiDB-lite"/>
    </source>
</evidence>
<sequence>MCLIRAPPRQVRDLKRSKNFKPKPPAINAPVPQHILDAKNNMAIRIVPLPANVKMDKSNGGTQIKPGVNFTSPKFEPQAVMFQAPLNAADLCAGLHWHPQPPPTQAPQKKEEVDRSSGRRRSSVFQDIEFLKRLHEGLESLAGGDKKKEDGKGKVDESTPTIKSLQDDIRALRDKLAVKEYEEELRRTKAAGFADGKAAAEKAMKENGQQRAHEIKKPQERRRSWTRVSRREPAWNDGSTWIHHSHHENPIPSVREQGRGAEFDLEYLTGYADLGIGDGRRGSAFSERRPSSLSEVIPSIPRRVLERLARRDREAEFERERERGLCGERGRDSRFGGRTWYH</sequence>